<protein>
    <submittedName>
        <fullName evidence="1">Uncharacterized protein</fullName>
    </submittedName>
</protein>
<comment type="caution">
    <text evidence="1">The sequence shown here is derived from an EMBL/GenBank/DDBJ whole genome shotgun (WGS) entry which is preliminary data.</text>
</comment>
<dbReference type="Proteomes" id="UP000824120">
    <property type="component" value="Chromosome 12"/>
</dbReference>
<dbReference type="EMBL" id="JACXVP010000012">
    <property type="protein sequence ID" value="KAG5571044.1"/>
    <property type="molecule type" value="Genomic_DNA"/>
</dbReference>
<gene>
    <name evidence="1" type="ORF">H5410_060810</name>
</gene>
<sequence>MSLDLGGNSTPEVLLSVKILILWNCTGADNANFRNNLRALIEWNNLTVLDLMETSMQDHNNILHALNFTDVIQVPTVGYSGGMTLFWKNTKVAIEPYVLTGQEIH</sequence>
<dbReference type="PANTHER" id="PTHR35218:SF7">
    <property type="entry name" value="ENDONUCLEASE_EXONUCLEASE_PHOSPHATASE"/>
    <property type="match status" value="1"/>
</dbReference>
<dbReference type="InterPro" id="IPR036691">
    <property type="entry name" value="Endo/exonu/phosph_ase_sf"/>
</dbReference>
<proteinExistence type="predicted"/>
<organism evidence="1 2">
    <name type="scientific">Solanum commersonii</name>
    <name type="common">Commerson's wild potato</name>
    <name type="synonym">Commerson's nightshade</name>
    <dbReference type="NCBI Taxonomy" id="4109"/>
    <lineage>
        <taxon>Eukaryota</taxon>
        <taxon>Viridiplantae</taxon>
        <taxon>Streptophyta</taxon>
        <taxon>Embryophyta</taxon>
        <taxon>Tracheophyta</taxon>
        <taxon>Spermatophyta</taxon>
        <taxon>Magnoliopsida</taxon>
        <taxon>eudicotyledons</taxon>
        <taxon>Gunneridae</taxon>
        <taxon>Pentapetalae</taxon>
        <taxon>asterids</taxon>
        <taxon>lamiids</taxon>
        <taxon>Solanales</taxon>
        <taxon>Solanaceae</taxon>
        <taxon>Solanoideae</taxon>
        <taxon>Solaneae</taxon>
        <taxon>Solanum</taxon>
    </lineage>
</organism>
<accession>A0A9J5W751</accession>
<dbReference type="SUPFAM" id="SSF56219">
    <property type="entry name" value="DNase I-like"/>
    <property type="match status" value="1"/>
</dbReference>
<name>A0A9J5W751_SOLCO</name>
<evidence type="ECO:0000313" key="2">
    <source>
        <dbReference type="Proteomes" id="UP000824120"/>
    </source>
</evidence>
<evidence type="ECO:0000313" key="1">
    <source>
        <dbReference type="EMBL" id="KAG5571044.1"/>
    </source>
</evidence>
<dbReference type="AlphaFoldDB" id="A0A9J5W751"/>
<reference evidence="1 2" key="1">
    <citation type="submission" date="2020-09" db="EMBL/GenBank/DDBJ databases">
        <title>De no assembly of potato wild relative species, Solanum commersonii.</title>
        <authorList>
            <person name="Cho K."/>
        </authorList>
    </citation>
    <scope>NUCLEOTIDE SEQUENCE [LARGE SCALE GENOMIC DNA]</scope>
    <source>
        <strain evidence="1">LZ3.2</strain>
        <tissue evidence="1">Leaf</tissue>
    </source>
</reference>
<dbReference type="OrthoDB" id="1305522at2759"/>
<dbReference type="PANTHER" id="PTHR35218">
    <property type="entry name" value="RNASE H DOMAIN-CONTAINING PROTEIN"/>
    <property type="match status" value="1"/>
</dbReference>
<keyword evidence="2" id="KW-1185">Reference proteome</keyword>